<dbReference type="EMBL" id="WBZJ01000001">
    <property type="protein sequence ID" value="KAB3522640.1"/>
    <property type="molecule type" value="Genomic_DNA"/>
</dbReference>
<evidence type="ECO:0008006" key="3">
    <source>
        <dbReference type="Google" id="ProtNLM"/>
    </source>
</evidence>
<sequence length="411" mass="43549">MARHAATPQVQERGPRAAEIRTTNTRAADARPVIVDVQDAQWLEEAQMIAAATGRTLLSAATPQAVDRIHAALEGLDDVRSSGARRRAGGAAAIVIHDRPNPLQHHPRIRAIDVAPDSTQVPRPLSQGGALDLARLVGMHDLPLIAVYGAVGGAGTTVFSVCLAHALSGDYPSVVLDASPQSLGVDIALGKEHSVSELGVRTLLECNYIQLLSRAPRIGKIPIIGQAGTQWQQPALLDSAACVADCGTLRPGSDDFLTIFGEPGGNSSDDLSGMVPDAHVVVTIATVPGLMYAKRLCDRLADQWGVDPLVVVRDFAGSDVPHSLMPVILQRYRMRTVRSDAAVARALNKGEPEHFLHDGHSLVRSADSLVQEWKKDHTLLVKELLGADVPRGDDALRGDDAARATDEGGAA</sequence>
<organism evidence="1 2">
    <name type="scientific">Corynebacterium zhongnanshanii</name>
    <dbReference type="NCBI Taxonomy" id="2768834"/>
    <lineage>
        <taxon>Bacteria</taxon>
        <taxon>Bacillati</taxon>
        <taxon>Actinomycetota</taxon>
        <taxon>Actinomycetes</taxon>
        <taxon>Mycobacteriales</taxon>
        <taxon>Corynebacteriaceae</taxon>
        <taxon>Corynebacterium</taxon>
    </lineage>
</organism>
<keyword evidence="2" id="KW-1185">Reference proteome</keyword>
<evidence type="ECO:0000313" key="1">
    <source>
        <dbReference type="EMBL" id="KAB3522640.1"/>
    </source>
</evidence>
<accession>A0ABQ6VE28</accession>
<evidence type="ECO:0000313" key="2">
    <source>
        <dbReference type="Proteomes" id="UP000436181"/>
    </source>
</evidence>
<comment type="caution">
    <text evidence="1">The sequence shown here is derived from an EMBL/GenBank/DDBJ whole genome shotgun (WGS) entry which is preliminary data.</text>
</comment>
<dbReference type="Gene3D" id="3.40.50.300">
    <property type="entry name" value="P-loop containing nucleotide triphosphate hydrolases"/>
    <property type="match status" value="1"/>
</dbReference>
<protein>
    <recommendedName>
        <fullName evidence="3">MinD-like ATPase involved in chromosome partitioning or flagellar assembly</fullName>
    </recommendedName>
</protein>
<name>A0ABQ6VE28_9CORY</name>
<proteinExistence type="predicted"/>
<reference evidence="1 2" key="1">
    <citation type="submission" date="2019-10" db="EMBL/GenBank/DDBJ databases">
        <title>Corynebacterium sp novel species isolated from the respiratory tract of Marmot.</title>
        <authorList>
            <person name="Zhang G."/>
        </authorList>
    </citation>
    <scope>NUCLEOTIDE SEQUENCE [LARGE SCALE GENOMIC DNA]</scope>
    <source>
        <strain evidence="1 2">336</strain>
    </source>
</reference>
<dbReference type="InterPro" id="IPR027417">
    <property type="entry name" value="P-loop_NTPase"/>
</dbReference>
<gene>
    <name evidence="1" type="ORF">F8377_00130</name>
</gene>
<dbReference type="RefSeq" id="WP_151843567.1">
    <property type="nucleotide sequence ID" value="NZ_WBZJ01000001.1"/>
</dbReference>
<dbReference type="Proteomes" id="UP000436181">
    <property type="component" value="Unassembled WGS sequence"/>
</dbReference>
<dbReference type="SUPFAM" id="SSF52540">
    <property type="entry name" value="P-loop containing nucleoside triphosphate hydrolases"/>
    <property type="match status" value="1"/>
</dbReference>